<evidence type="ECO:0000256" key="2">
    <source>
        <dbReference type="ARBA" id="ARBA00009596"/>
    </source>
</evidence>
<dbReference type="InParanoid" id="A0A1E7F2W2"/>
<proteinExistence type="inferred from homology"/>
<dbReference type="EMBL" id="KV784364">
    <property type="protein sequence ID" value="OEU12511.1"/>
    <property type="molecule type" value="Genomic_DNA"/>
</dbReference>
<evidence type="ECO:0000256" key="5">
    <source>
        <dbReference type="ARBA" id="ARBA00022989"/>
    </source>
</evidence>
<evidence type="ECO:0000256" key="1">
    <source>
        <dbReference type="ARBA" id="ARBA00004508"/>
    </source>
</evidence>
<evidence type="ECO:0000256" key="3">
    <source>
        <dbReference type="ARBA" id="ARBA00022692"/>
    </source>
</evidence>
<evidence type="ECO:0000259" key="8">
    <source>
        <dbReference type="PROSITE" id="PS50222"/>
    </source>
</evidence>
<keyword evidence="10" id="KW-1185">Reference proteome</keyword>
<evidence type="ECO:0000313" key="10">
    <source>
        <dbReference type="Proteomes" id="UP000095751"/>
    </source>
</evidence>
<dbReference type="Pfam" id="PF16166">
    <property type="entry name" value="TIC20"/>
    <property type="match status" value="1"/>
</dbReference>
<dbReference type="GO" id="GO:0031969">
    <property type="term" value="C:chloroplast membrane"/>
    <property type="evidence" value="ECO:0007669"/>
    <property type="project" value="UniProtKB-SubCell"/>
</dbReference>
<dbReference type="CDD" id="cd00051">
    <property type="entry name" value="EFh"/>
    <property type="match status" value="1"/>
</dbReference>
<dbReference type="InterPro" id="IPR002048">
    <property type="entry name" value="EF_hand_dom"/>
</dbReference>
<evidence type="ECO:0000256" key="4">
    <source>
        <dbReference type="ARBA" id="ARBA00022837"/>
    </source>
</evidence>
<feature type="transmembrane region" description="Helical" evidence="7">
    <location>
        <begin position="211"/>
        <end position="231"/>
    </location>
</feature>
<keyword evidence="6 7" id="KW-0472">Membrane</keyword>
<comment type="similarity">
    <text evidence="2">Belongs to the Tic20 family.</text>
</comment>
<dbReference type="InterPro" id="IPR005691">
    <property type="entry name" value="Tic20"/>
</dbReference>
<keyword evidence="3 7" id="KW-0812">Transmembrane</keyword>
<feature type="domain" description="EF-hand" evidence="8">
    <location>
        <begin position="56"/>
        <end position="91"/>
    </location>
</feature>
<reference evidence="9 10" key="1">
    <citation type="submission" date="2016-09" db="EMBL/GenBank/DDBJ databases">
        <title>Extensive genetic diversity and differential bi-allelic expression allows diatom success in the polar Southern Ocean.</title>
        <authorList>
            <consortium name="DOE Joint Genome Institute"/>
            <person name="Mock T."/>
            <person name="Otillar R.P."/>
            <person name="Strauss J."/>
            <person name="Dupont C."/>
            <person name="Frickenhaus S."/>
            <person name="Maumus F."/>
            <person name="Mcmullan M."/>
            <person name="Sanges R."/>
            <person name="Schmutz J."/>
            <person name="Toseland A."/>
            <person name="Valas R."/>
            <person name="Veluchamy A."/>
            <person name="Ward B.J."/>
            <person name="Allen A."/>
            <person name="Barry K."/>
            <person name="Falciatore A."/>
            <person name="Ferrante M."/>
            <person name="Fortunato A.E."/>
            <person name="Gloeckner G."/>
            <person name="Gruber A."/>
            <person name="Hipkin R."/>
            <person name="Janech M."/>
            <person name="Kroth P."/>
            <person name="Leese F."/>
            <person name="Lindquist E."/>
            <person name="Lyon B.R."/>
            <person name="Martin J."/>
            <person name="Mayer C."/>
            <person name="Parker M."/>
            <person name="Quesneville H."/>
            <person name="Raymond J."/>
            <person name="Uhlig C."/>
            <person name="Valentin K.U."/>
            <person name="Worden A.Z."/>
            <person name="Armbrust E.V."/>
            <person name="Bowler C."/>
            <person name="Green B."/>
            <person name="Moulton V."/>
            <person name="Van Oosterhout C."/>
            <person name="Grigoriev I."/>
        </authorList>
    </citation>
    <scope>NUCLEOTIDE SEQUENCE [LARGE SCALE GENOMIC DNA]</scope>
    <source>
        <strain evidence="9 10">CCMP1102</strain>
    </source>
</reference>
<dbReference type="Proteomes" id="UP000095751">
    <property type="component" value="Unassembled WGS sequence"/>
</dbReference>
<sequence length="317" mass="34766">MAAKLRAEAAELESQQASERTKFTAKVFQEFDANNDGDVTLDELKAALERTFKMEIPDERVEILMKDLDKSGDGKLQIDEIVSVDQFRNRLEYLTQDEKRKTSEATRSAAKSAEVSELIESQLAEINDSPPTGTDKAISVLPYLFPLMDGLLFGQFLLTDASNPVFGVVAAIYVLYRKIPFSGFLAFLGLSAGSNNPSINRLVRFNMQQAIYLDFALFIPGIIAAITAAAASGIFGYELPPGIAEIGNDTVFLTLLAAIGYSTVSSLLGVEPDKIPFISDAVSKRVPSIDISMFDSEGRFVPPQLKEKKDDDNEKKD</sequence>
<feature type="transmembrane region" description="Helical" evidence="7">
    <location>
        <begin position="164"/>
        <end position="190"/>
    </location>
</feature>
<comment type="subcellular location">
    <subcellularLocation>
        <location evidence="1">Plastid</location>
        <location evidence="1">Chloroplast membrane</location>
        <topology evidence="1">Multi-pass membrane protein</topology>
    </subcellularLocation>
</comment>
<dbReference type="PROSITE" id="PS50222">
    <property type="entry name" value="EF_HAND_2"/>
    <property type="match status" value="2"/>
</dbReference>
<protein>
    <recommendedName>
        <fullName evidence="8">EF-hand domain-containing protein</fullName>
    </recommendedName>
</protein>
<name>A0A1E7F2W2_9STRA</name>
<keyword evidence="5 7" id="KW-1133">Transmembrane helix</keyword>
<evidence type="ECO:0000256" key="7">
    <source>
        <dbReference type="SAM" id="Phobius"/>
    </source>
</evidence>
<dbReference type="OrthoDB" id="196341at2759"/>
<accession>A0A1E7F2W2</accession>
<dbReference type="PANTHER" id="PTHR33510:SF5">
    <property type="entry name" value="PROTEIN TIC 20-II, CHLOROPLASTIC"/>
    <property type="match status" value="1"/>
</dbReference>
<evidence type="ECO:0000256" key="6">
    <source>
        <dbReference type="ARBA" id="ARBA00023136"/>
    </source>
</evidence>
<keyword evidence="4" id="KW-0106">Calcium</keyword>
<dbReference type="AlphaFoldDB" id="A0A1E7F2W2"/>
<feature type="transmembrane region" description="Helical" evidence="7">
    <location>
        <begin position="251"/>
        <end position="270"/>
    </location>
</feature>
<feature type="domain" description="EF-hand" evidence="8">
    <location>
        <begin position="19"/>
        <end position="54"/>
    </location>
</feature>
<dbReference type="KEGG" id="fcy:FRACYDRAFT_227479"/>
<dbReference type="PROSITE" id="PS00018">
    <property type="entry name" value="EF_HAND_1"/>
    <property type="match status" value="2"/>
</dbReference>
<gene>
    <name evidence="9" type="ORF">FRACYDRAFT_227479</name>
</gene>
<organism evidence="9 10">
    <name type="scientific">Fragilariopsis cylindrus CCMP1102</name>
    <dbReference type="NCBI Taxonomy" id="635003"/>
    <lineage>
        <taxon>Eukaryota</taxon>
        <taxon>Sar</taxon>
        <taxon>Stramenopiles</taxon>
        <taxon>Ochrophyta</taxon>
        <taxon>Bacillariophyta</taxon>
        <taxon>Bacillariophyceae</taxon>
        <taxon>Bacillariophycidae</taxon>
        <taxon>Bacillariales</taxon>
        <taxon>Bacillariaceae</taxon>
        <taxon>Fragilariopsis</taxon>
    </lineage>
</organism>
<dbReference type="InterPro" id="IPR018247">
    <property type="entry name" value="EF_Hand_1_Ca_BS"/>
</dbReference>
<dbReference type="PANTHER" id="PTHR33510">
    <property type="entry name" value="PROTEIN TIC 20-II, CHLOROPLASTIC"/>
    <property type="match status" value="1"/>
</dbReference>
<dbReference type="Gene3D" id="1.10.238.10">
    <property type="entry name" value="EF-hand"/>
    <property type="match status" value="1"/>
</dbReference>
<dbReference type="SMART" id="SM00054">
    <property type="entry name" value="EFh"/>
    <property type="match status" value="1"/>
</dbReference>
<dbReference type="SUPFAM" id="SSF47473">
    <property type="entry name" value="EF-hand"/>
    <property type="match status" value="1"/>
</dbReference>
<dbReference type="InterPro" id="IPR011992">
    <property type="entry name" value="EF-hand-dom_pair"/>
</dbReference>
<evidence type="ECO:0000313" key="9">
    <source>
        <dbReference type="EMBL" id="OEU12511.1"/>
    </source>
</evidence>
<dbReference type="Pfam" id="PF13499">
    <property type="entry name" value="EF-hand_7"/>
    <property type="match status" value="1"/>
</dbReference>
<feature type="transmembrane region" description="Helical" evidence="7">
    <location>
        <begin position="140"/>
        <end position="158"/>
    </location>
</feature>
<dbReference type="GO" id="GO:0005509">
    <property type="term" value="F:calcium ion binding"/>
    <property type="evidence" value="ECO:0007669"/>
    <property type="project" value="InterPro"/>
</dbReference>